<dbReference type="Gene3D" id="3.60.20.10">
    <property type="entry name" value="Glutamine Phosphoribosylpyrophosphate, subunit 1, domain 1"/>
    <property type="match status" value="1"/>
</dbReference>
<reference evidence="10 11" key="1">
    <citation type="submission" date="2016-07" db="EMBL/GenBank/DDBJ databases">
        <title>Pervasive Adenine N6-methylation of Active Genes in Fungi.</title>
        <authorList>
            <consortium name="DOE Joint Genome Institute"/>
            <person name="Mondo S.J."/>
            <person name="Dannebaum R.O."/>
            <person name="Kuo R.C."/>
            <person name="Labutti K."/>
            <person name="Haridas S."/>
            <person name="Kuo A."/>
            <person name="Salamov A."/>
            <person name="Ahrendt S.R."/>
            <person name="Lipzen A."/>
            <person name="Sullivan W."/>
            <person name="Andreopoulos W.B."/>
            <person name="Clum A."/>
            <person name="Lindquist E."/>
            <person name="Daum C."/>
            <person name="Ramamoorthy G.K."/>
            <person name="Gryganskyi A."/>
            <person name="Culley D."/>
            <person name="Magnuson J.K."/>
            <person name="James T.Y."/>
            <person name="O'Malley M.A."/>
            <person name="Stajich J.E."/>
            <person name="Spatafora J.W."/>
            <person name="Visel A."/>
            <person name="Grigoriev I.V."/>
        </authorList>
    </citation>
    <scope>NUCLEOTIDE SEQUENCE [LARGE SCALE GENOMIC DNA]</scope>
    <source>
        <strain evidence="10 11">NRRL 1336</strain>
    </source>
</reference>
<dbReference type="InterPro" id="IPR014729">
    <property type="entry name" value="Rossmann-like_a/b/a_fold"/>
</dbReference>
<dbReference type="Pfam" id="PF00733">
    <property type="entry name" value="Asn_synthase"/>
    <property type="match status" value="1"/>
</dbReference>
<sequence length="662" mass="74713">MCGFTAYFHIDTVSKDGDFEAPPMDLDGSLNLINHRGPDSRGVYVSSDGRCGLGHARLSIIDLAGGQQPLSNMSNNIHAVVNGELYDHDRLMLELQENGHQFKTKSDSELALHYYEDYDTDFVENLRGEFAIAIWDERKSRLVLARDRFGIKPVYYTQINGTFMAASEIKSFLAFGWEPEWDVNSIVHDGPAADFRTCFKGVYKLPPAHYMVITSDGSTAVKEYWVPEYANKNVEDPRSVEEMVQGVRDRLVEAVRLRLRADVPLGVYLSGGIDSSCIAGVAAKLLREKDPNAKLDTYSISFTGGKNFDEGDIAERTAEFCGATFNKIPVCEQDLIDNFEDAIWHIEQPLANLNGVGKYILSKHAREAGITVTLTGEGSDEHFIGYEFFQTDYLREPDNSSPGGFGRPTEDERKQLLKARLENPHMLSFKLEKSQNSPTANRWNNVVMQDYYGSLISSPAGLYVDKVIKRHGVPDSGSAMLESLSATSRSKARKYWHPVHSSLYLESRTFLPNVLLNSLGDRSEMAHSIEARTPFLDHHLCEYVNKLPPSVKIRYEGNGFNEKWILKEAMKPYITEEVYNRTKHPFVSPPTQPNRTPPSLQLMNRFLTKEKVEQLGWAKWSFVEAQQEVYLATADRLAFKNLLLIISYVIISEKFNVAPAMV</sequence>
<gene>
    <name evidence="10" type="ORF">BCR42DRAFT_420111</name>
</gene>
<evidence type="ECO:0000256" key="2">
    <source>
        <dbReference type="ARBA" id="ARBA00022741"/>
    </source>
</evidence>
<keyword evidence="6" id="KW-0061">Asparagine biosynthesis</keyword>
<dbReference type="PIRSF" id="PIRSF001589">
    <property type="entry name" value="Asn_synthetase_glu-h"/>
    <property type="match status" value="1"/>
</dbReference>
<proteinExistence type="inferred from homology"/>
<keyword evidence="3 5" id="KW-0067">ATP-binding</keyword>
<dbReference type="CDD" id="cd01991">
    <property type="entry name" value="Asn_synthase_B_C"/>
    <property type="match status" value="1"/>
</dbReference>
<feature type="active site" description="For GATase activity" evidence="6">
    <location>
        <position position="2"/>
    </location>
</feature>
<feature type="domain" description="Glutamine amidotransferase type-2" evidence="9">
    <location>
        <begin position="2"/>
        <end position="216"/>
    </location>
</feature>
<feature type="binding site" evidence="7">
    <location>
        <position position="107"/>
    </location>
    <ligand>
        <name>L-glutamine</name>
        <dbReference type="ChEBI" id="CHEBI:58359"/>
    </ligand>
</feature>
<evidence type="ECO:0000256" key="7">
    <source>
        <dbReference type="PIRSR" id="PIRSR001589-2"/>
    </source>
</evidence>
<evidence type="ECO:0000313" key="10">
    <source>
        <dbReference type="EMBL" id="ORZ12854.1"/>
    </source>
</evidence>
<evidence type="ECO:0000256" key="8">
    <source>
        <dbReference type="PIRSR" id="PIRSR001589-3"/>
    </source>
</evidence>
<dbReference type="EMBL" id="MCGE01000018">
    <property type="protein sequence ID" value="ORZ12854.1"/>
    <property type="molecule type" value="Genomic_DNA"/>
</dbReference>
<dbReference type="GO" id="GO:0004066">
    <property type="term" value="F:asparagine synthase (glutamine-hydrolyzing) activity"/>
    <property type="evidence" value="ECO:0007669"/>
    <property type="project" value="InterPro"/>
</dbReference>
<keyword evidence="6" id="KW-0028">Amino-acid biosynthesis</keyword>
<keyword evidence="2 5" id="KW-0547">Nucleotide-binding</keyword>
<dbReference type="STRING" id="90262.A0A1X2IAU3"/>
<evidence type="ECO:0000259" key="9">
    <source>
        <dbReference type="PROSITE" id="PS51278"/>
    </source>
</evidence>
<dbReference type="CDD" id="cd00712">
    <property type="entry name" value="AsnB"/>
    <property type="match status" value="1"/>
</dbReference>
<dbReference type="AlphaFoldDB" id="A0A1X2IAU3"/>
<dbReference type="NCBIfam" id="TIGR01536">
    <property type="entry name" value="asn_synth_AEB"/>
    <property type="match status" value="1"/>
</dbReference>
<dbReference type="PANTHER" id="PTHR43284:SF1">
    <property type="entry name" value="ASPARAGINE SYNTHETASE"/>
    <property type="match status" value="1"/>
</dbReference>
<dbReference type="GO" id="GO:0006529">
    <property type="term" value="P:asparagine biosynthetic process"/>
    <property type="evidence" value="ECO:0007669"/>
    <property type="project" value="UniProtKB-KW"/>
</dbReference>
<evidence type="ECO:0000256" key="6">
    <source>
        <dbReference type="PIRSR" id="PIRSR001589-1"/>
    </source>
</evidence>
<evidence type="ECO:0000256" key="3">
    <source>
        <dbReference type="ARBA" id="ARBA00022840"/>
    </source>
</evidence>
<dbReference type="InterPro" id="IPR017932">
    <property type="entry name" value="GATase_2_dom"/>
</dbReference>
<keyword evidence="11" id="KW-1185">Reference proteome</keyword>
<dbReference type="InterPro" id="IPR033738">
    <property type="entry name" value="AsnB_N"/>
</dbReference>
<dbReference type="OrthoDB" id="409189at2759"/>
<dbReference type="InterPro" id="IPR001962">
    <property type="entry name" value="Asn_synthase"/>
</dbReference>
<dbReference type="InterPro" id="IPR006426">
    <property type="entry name" value="Asn_synth_AEB"/>
</dbReference>
<feature type="binding site" evidence="7">
    <location>
        <position position="300"/>
    </location>
    <ligand>
        <name>ATP</name>
        <dbReference type="ChEBI" id="CHEBI:30616"/>
    </ligand>
</feature>
<dbReference type="SUPFAM" id="SSF52402">
    <property type="entry name" value="Adenine nucleotide alpha hydrolases-like"/>
    <property type="match status" value="1"/>
</dbReference>
<evidence type="ECO:0000256" key="4">
    <source>
        <dbReference type="ARBA" id="ARBA00022962"/>
    </source>
</evidence>
<dbReference type="InterPro" id="IPR029055">
    <property type="entry name" value="Ntn_hydrolases_N"/>
</dbReference>
<evidence type="ECO:0000256" key="5">
    <source>
        <dbReference type="PIRNR" id="PIRNR001589"/>
    </source>
</evidence>
<dbReference type="GO" id="GO:0005829">
    <property type="term" value="C:cytosol"/>
    <property type="evidence" value="ECO:0007669"/>
    <property type="project" value="TreeGrafter"/>
</dbReference>
<dbReference type="Proteomes" id="UP000193560">
    <property type="component" value="Unassembled WGS sequence"/>
</dbReference>
<evidence type="ECO:0000313" key="11">
    <source>
        <dbReference type="Proteomes" id="UP000193560"/>
    </source>
</evidence>
<protein>
    <recommendedName>
        <fullName evidence="9">Glutamine amidotransferase type-2 domain-containing protein</fullName>
    </recommendedName>
</protein>
<dbReference type="Pfam" id="PF13537">
    <property type="entry name" value="GATase_7"/>
    <property type="match status" value="1"/>
</dbReference>
<accession>A0A1X2IAU3</accession>
<dbReference type="Gene3D" id="3.40.50.620">
    <property type="entry name" value="HUPs"/>
    <property type="match status" value="1"/>
</dbReference>
<dbReference type="SUPFAM" id="SSF56235">
    <property type="entry name" value="N-terminal nucleophile aminohydrolases (Ntn hydrolases)"/>
    <property type="match status" value="1"/>
</dbReference>
<name>A0A1X2IAU3_9FUNG</name>
<organism evidence="10 11">
    <name type="scientific">Absidia repens</name>
    <dbReference type="NCBI Taxonomy" id="90262"/>
    <lineage>
        <taxon>Eukaryota</taxon>
        <taxon>Fungi</taxon>
        <taxon>Fungi incertae sedis</taxon>
        <taxon>Mucoromycota</taxon>
        <taxon>Mucoromycotina</taxon>
        <taxon>Mucoromycetes</taxon>
        <taxon>Mucorales</taxon>
        <taxon>Cunninghamellaceae</taxon>
        <taxon>Absidia</taxon>
    </lineage>
</organism>
<evidence type="ECO:0000256" key="1">
    <source>
        <dbReference type="ARBA" id="ARBA00005752"/>
    </source>
</evidence>
<comment type="caution">
    <text evidence="10">The sequence shown here is derived from an EMBL/GenBank/DDBJ whole genome shotgun (WGS) entry which is preliminary data.</text>
</comment>
<dbReference type="InterPro" id="IPR051786">
    <property type="entry name" value="ASN_synthetase/amidase"/>
</dbReference>
<dbReference type="PANTHER" id="PTHR43284">
    <property type="entry name" value="ASPARAGINE SYNTHETASE (GLUTAMINE-HYDROLYZING)"/>
    <property type="match status" value="1"/>
</dbReference>
<keyword evidence="4 6" id="KW-0315">Glutamine amidotransferase</keyword>
<dbReference type="GO" id="GO:0005524">
    <property type="term" value="F:ATP binding"/>
    <property type="evidence" value="ECO:0007669"/>
    <property type="project" value="UniProtKB-KW"/>
</dbReference>
<feature type="site" description="Important for beta-aspartyl-AMP intermediate formation" evidence="8">
    <location>
        <position position="377"/>
    </location>
</feature>
<dbReference type="PROSITE" id="PS51278">
    <property type="entry name" value="GATASE_TYPE_2"/>
    <property type="match status" value="1"/>
</dbReference>
<comment type="similarity">
    <text evidence="1">Belongs to the asparagine synthetase family.</text>
</comment>